<organism evidence="8 9">
    <name type="scientific">Kibdelosporangium aridum</name>
    <dbReference type="NCBI Taxonomy" id="2030"/>
    <lineage>
        <taxon>Bacteria</taxon>
        <taxon>Bacillati</taxon>
        <taxon>Actinomycetota</taxon>
        <taxon>Actinomycetes</taxon>
        <taxon>Pseudonocardiales</taxon>
        <taxon>Pseudonocardiaceae</taxon>
        <taxon>Kibdelosporangium</taxon>
    </lineage>
</organism>
<keyword evidence="4" id="KW-0804">Transcription</keyword>
<evidence type="ECO:0000256" key="1">
    <source>
        <dbReference type="ARBA" id="ARBA00005820"/>
    </source>
</evidence>
<accession>A0A428ZRX4</accession>
<comment type="similarity">
    <text evidence="1">Belongs to the AfsR/DnrI/RedD regulatory family.</text>
</comment>
<dbReference type="SUPFAM" id="SSF48452">
    <property type="entry name" value="TPR-like"/>
    <property type="match status" value="1"/>
</dbReference>
<proteinExistence type="inferred from homology"/>
<dbReference type="InterPro" id="IPR051677">
    <property type="entry name" value="AfsR-DnrI-RedD_regulator"/>
</dbReference>
<keyword evidence="3 5" id="KW-0238">DNA-binding</keyword>
<dbReference type="Gene3D" id="1.10.10.10">
    <property type="entry name" value="Winged helix-like DNA-binding domain superfamily/Winged helix DNA-binding domain"/>
    <property type="match status" value="1"/>
</dbReference>
<evidence type="ECO:0000256" key="4">
    <source>
        <dbReference type="ARBA" id="ARBA00023163"/>
    </source>
</evidence>
<dbReference type="InterPro" id="IPR005158">
    <property type="entry name" value="BTAD"/>
</dbReference>
<dbReference type="InterPro" id="IPR002182">
    <property type="entry name" value="NB-ARC"/>
</dbReference>
<dbReference type="PANTHER" id="PTHR35807:SF1">
    <property type="entry name" value="TRANSCRIPTIONAL REGULATOR REDD"/>
    <property type="match status" value="1"/>
</dbReference>
<dbReference type="SMART" id="SM00862">
    <property type="entry name" value="Trans_reg_C"/>
    <property type="match status" value="1"/>
</dbReference>
<dbReference type="GO" id="GO:0000160">
    <property type="term" value="P:phosphorelay signal transduction system"/>
    <property type="evidence" value="ECO:0007669"/>
    <property type="project" value="InterPro"/>
</dbReference>
<evidence type="ECO:0000256" key="6">
    <source>
        <dbReference type="SAM" id="MobiDB-lite"/>
    </source>
</evidence>
<dbReference type="AlphaFoldDB" id="A0A428ZRX4"/>
<feature type="domain" description="OmpR/PhoB-type" evidence="7">
    <location>
        <begin position="82"/>
        <end position="182"/>
    </location>
</feature>
<dbReference type="OrthoDB" id="7628974at2"/>
<feature type="compositionally biased region" description="Low complexity" evidence="6">
    <location>
        <begin position="33"/>
        <end position="43"/>
    </location>
</feature>
<dbReference type="InterPro" id="IPR016032">
    <property type="entry name" value="Sig_transdc_resp-reg_C-effctor"/>
</dbReference>
<dbReference type="InterPro" id="IPR036388">
    <property type="entry name" value="WH-like_DNA-bd_sf"/>
</dbReference>
<reference evidence="8 9" key="1">
    <citation type="submission" date="2018-05" db="EMBL/GenBank/DDBJ databases">
        <title>Evolution of GPA BGCs.</title>
        <authorList>
            <person name="Waglechner N."/>
            <person name="Wright G.D."/>
        </authorList>
    </citation>
    <scope>NUCLEOTIDE SEQUENCE [LARGE SCALE GENOMIC DNA]</scope>
    <source>
        <strain evidence="8 9">A82846</strain>
    </source>
</reference>
<dbReference type="SMART" id="SM01043">
    <property type="entry name" value="BTAD"/>
    <property type="match status" value="1"/>
</dbReference>
<comment type="caution">
    <text evidence="8">The sequence shown here is derived from an EMBL/GenBank/DDBJ whole genome shotgun (WGS) entry which is preliminary data.</text>
</comment>
<protein>
    <recommendedName>
        <fullName evidence="7">OmpR/PhoB-type domain-containing protein</fullName>
    </recommendedName>
</protein>
<feature type="DNA-binding region" description="OmpR/PhoB-type" evidence="5">
    <location>
        <begin position="82"/>
        <end position="182"/>
    </location>
</feature>
<dbReference type="Pfam" id="PF00486">
    <property type="entry name" value="Trans_reg_C"/>
    <property type="match status" value="1"/>
</dbReference>
<dbReference type="SUPFAM" id="SSF46894">
    <property type="entry name" value="C-terminal effector domain of the bipartite response regulators"/>
    <property type="match status" value="1"/>
</dbReference>
<evidence type="ECO:0000313" key="8">
    <source>
        <dbReference type="EMBL" id="RSM90824.1"/>
    </source>
</evidence>
<feature type="region of interest" description="Disordered" evidence="6">
    <location>
        <begin position="29"/>
        <end position="53"/>
    </location>
</feature>
<keyword evidence="2" id="KW-0805">Transcription regulation</keyword>
<dbReference type="Gene3D" id="1.25.40.10">
    <property type="entry name" value="Tetratricopeptide repeat domain"/>
    <property type="match status" value="1"/>
</dbReference>
<dbReference type="CDD" id="cd00383">
    <property type="entry name" value="trans_reg_C"/>
    <property type="match status" value="1"/>
</dbReference>
<dbReference type="Proteomes" id="UP000287547">
    <property type="component" value="Unassembled WGS sequence"/>
</dbReference>
<evidence type="ECO:0000256" key="2">
    <source>
        <dbReference type="ARBA" id="ARBA00023015"/>
    </source>
</evidence>
<name>A0A428ZRX4_KIBAR</name>
<dbReference type="InterPro" id="IPR027417">
    <property type="entry name" value="P-loop_NTPase"/>
</dbReference>
<dbReference type="GO" id="GO:0043531">
    <property type="term" value="F:ADP binding"/>
    <property type="evidence" value="ECO:0007669"/>
    <property type="project" value="InterPro"/>
</dbReference>
<dbReference type="SUPFAM" id="SSF52540">
    <property type="entry name" value="P-loop containing nucleoside triphosphate hydrolases"/>
    <property type="match status" value="1"/>
</dbReference>
<evidence type="ECO:0000256" key="5">
    <source>
        <dbReference type="PROSITE-ProRule" id="PRU01091"/>
    </source>
</evidence>
<dbReference type="InterPro" id="IPR001867">
    <property type="entry name" value="OmpR/PhoB-type_DNA-bd"/>
</dbReference>
<dbReference type="Pfam" id="PF03704">
    <property type="entry name" value="BTAD"/>
    <property type="match status" value="1"/>
</dbReference>
<dbReference type="EMBL" id="QHKI01000002">
    <property type="protein sequence ID" value="RSM90824.1"/>
    <property type="molecule type" value="Genomic_DNA"/>
</dbReference>
<dbReference type="Pfam" id="PF00931">
    <property type="entry name" value="NB-ARC"/>
    <property type="match status" value="1"/>
</dbReference>
<evidence type="ECO:0000259" key="7">
    <source>
        <dbReference type="PROSITE" id="PS51755"/>
    </source>
</evidence>
<dbReference type="Gene3D" id="3.40.50.300">
    <property type="entry name" value="P-loop containing nucleotide triphosphate hydrolases"/>
    <property type="match status" value="1"/>
</dbReference>
<gene>
    <name evidence="8" type="ORF">DMH04_05085</name>
</gene>
<dbReference type="GO" id="GO:0003677">
    <property type="term" value="F:DNA binding"/>
    <property type="evidence" value="ECO:0007669"/>
    <property type="project" value="UniProtKB-UniRule"/>
</dbReference>
<dbReference type="PROSITE" id="PS51755">
    <property type="entry name" value="OMPR_PHOB"/>
    <property type="match status" value="1"/>
</dbReference>
<dbReference type="GO" id="GO:0006355">
    <property type="term" value="P:regulation of DNA-templated transcription"/>
    <property type="evidence" value="ECO:0007669"/>
    <property type="project" value="InterPro"/>
</dbReference>
<dbReference type="InterPro" id="IPR011990">
    <property type="entry name" value="TPR-like_helical_dom_sf"/>
</dbReference>
<evidence type="ECO:0000313" key="9">
    <source>
        <dbReference type="Proteomes" id="UP000287547"/>
    </source>
</evidence>
<dbReference type="CDD" id="cd15831">
    <property type="entry name" value="BTAD"/>
    <property type="match status" value="1"/>
</dbReference>
<evidence type="ECO:0000256" key="3">
    <source>
        <dbReference type="ARBA" id="ARBA00023125"/>
    </source>
</evidence>
<sequence>MRCHETPCPSCHNRVHGCPHSGLRSQEPAFMFPPVSTSSSTDSPVPPPNGETWSTRQRTVRLDLGSSSNARLPSRTGNIAGGRRAVRGELRFEVLGPLRAWMDKTEVDLGTPRQRAVLGLLLLRDGAVATQADLVSAIWGNSAPPGVSGMVRSYVSRLRRAFGDGRPATTLRTVGGGYALSSDLGNLDLAAFQRRIDLAREARRGGDFEAQSLELRAALSLWQGTPLAGIHGEYVEAERVRLAPLRLAATEDLAEADLELGRHAEAVAGLLPLIKEHPLRERPRELLMLALYRSGRQAEALTLYQDSQRLFADELGIDPGPELQRMQQRILRSDPGLTVSEPVRRPAQLPPDLAAFAGRDDLVGQLAATLTNTGATTPIIGLTGLAGVGKTATAIHIGHKVAEAFPDGQYFVNLESTADPLAVLLRSFTATVPDSRAERVALWRSLTTGRPILLVLDNATDIEQVHSLLPGSNGPAVIITSRHRLSGLTCAAWHALTGLSEEDSVELFSHIVGAERIRTEPEEARLLARRTAGLPHLLHTNAARVAARPGWSLRTALKRLRTVEVGMDAYEAALHDLPTKQARALRLLAVPDGPDISLTAAAAALDLSVDEAEDLLEALADSHFVESGPGDHYRLLTPIRDFARSRAYALDGERACHDVLARLVKFYAATAHNALQRAATKEDSTEADGLTFASAAAARTWLLAERSKLRATASQAAGIPDAPAEALGALIDGWPGNNA</sequence>
<dbReference type="PANTHER" id="PTHR35807">
    <property type="entry name" value="TRANSCRIPTIONAL REGULATOR REDD-RELATED"/>
    <property type="match status" value="1"/>
</dbReference>